<dbReference type="GO" id="GO:0005829">
    <property type="term" value="C:cytosol"/>
    <property type="evidence" value="ECO:0007669"/>
    <property type="project" value="TreeGrafter"/>
</dbReference>
<keyword evidence="3" id="KW-0012">Acyltransferase</keyword>
<proteinExistence type="predicted"/>
<dbReference type="InterPro" id="IPR019920">
    <property type="entry name" value="F420-binding_dom_put"/>
</dbReference>
<evidence type="ECO:0000256" key="1">
    <source>
        <dbReference type="ARBA" id="ARBA00023002"/>
    </source>
</evidence>
<dbReference type="AlphaFoldDB" id="A0A263D2J3"/>
<dbReference type="Gene3D" id="2.30.110.10">
    <property type="entry name" value="Electron Transport, Fmn-binding Protein, Chain A"/>
    <property type="match status" value="1"/>
</dbReference>
<dbReference type="GO" id="GO:0070967">
    <property type="term" value="F:coenzyme F420 binding"/>
    <property type="evidence" value="ECO:0007669"/>
    <property type="project" value="TreeGrafter"/>
</dbReference>
<comment type="caution">
    <text evidence="3">The sequence shown here is derived from an EMBL/GenBank/DDBJ whole genome shotgun (WGS) entry which is preliminary data.</text>
</comment>
<keyword evidence="3" id="KW-0808">Transferase</keyword>
<feature type="domain" description="Pyridoxamine 5'-phosphate oxidase N-terminal" evidence="2">
    <location>
        <begin position="14"/>
        <end position="131"/>
    </location>
</feature>
<keyword evidence="1" id="KW-0560">Oxidoreductase</keyword>
<keyword evidence="4" id="KW-1185">Reference proteome</keyword>
<evidence type="ECO:0000313" key="4">
    <source>
        <dbReference type="Proteomes" id="UP000242444"/>
    </source>
</evidence>
<dbReference type="PANTHER" id="PTHR35176">
    <property type="entry name" value="HEME OXYGENASE HI_0854-RELATED"/>
    <property type="match status" value="1"/>
</dbReference>
<dbReference type="InterPro" id="IPR012349">
    <property type="entry name" value="Split_barrel_FMN-bd"/>
</dbReference>
<dbReference type="Pfam" id="PF01243">
    <property type="entry name" value="PNPOx_N"/>
    <property type="match status" value="1"/>
</dbReference>
<evidence type="ECO:0000313" key="3">
    <source>
        <dbReference type="EMBL" id="OZM72429.1"/>
    </source>
</evidence>
<dbReference type="Proteomes" id="UP000242444">
    <property type="component" value="Unassembled WGS sequence"/>
</dbReference>
<dbReference type="GO" id="GO:0016746">
    <property type="term" value="F:acyltransferase activity"/>
    <property type="evidence" value="ECO:0007669"/>
    <property type="project" value="UniProtKB-KW"/>
</dbReference>
<organism evidence="3 4">
    <name type="scientific">Amycolatopsis antarctica</name>
    <dbReference type="NCBI Taxonomy" id="1854586"/>
    <lineage>
        <taxon>Bacteria</taxon>
        <taxon>Bacillati</taxon>
        <taxon>Actinomycetota</taxon>
        <taxon>Actinomycetes</taxon>
        <taxon>Pseudonocardiales</taxon>
        <taxon>Pseudonocardiaceae</taxon>
        <taxon>Amycolatopsis</taxon>
    </lineage>
</organism>
<name>A0A263D2J3_9PSEU</name>
<dbReference type="NCBIfam" id="TIGR03618">
    <property type="entry name" value="Rv1155_F420"/>
    <property type="match status" value="1"/>
</dbReference>
<protein>
    <submittedName>
        <fullName evidence="3">Acyltransferase</fullName>
    </submittedName>
</protein>
<gene>
    <name evidence="3" type="ORF">CFN78_15745</name>
</gene>
<sequence length="136" mass="14916">MPAEPASTRPPSSELLAFWRERHLCTLTTLRPSGTPHVVPVGVTVSDDLGQAWVICRRGGVKVRNILAADGGANVAVSQVDGRRWSTVEGRAVVLTDADSVRAAEDRYARRYHRQPAPNPERVVIRIDVTRRLGLS</sequence>
<accession>A0A263D2J3</accession>
<dbReference type="InterPro" id="IPR052019">
    <property type="entry name" value="F420H2_bilvrd_red/Heme_oxyg"/>
</dbReference>
<dbReference type="PANTHER" id="PTHR35176:SF1">
    <property type="entry name" value="F420H(2)-DEPENDENT BILIVERDIN REDUCTASE"/>
    <property type="match status" value="1"/>
</dbReference>
<dbReference type="InterPro" id="IPR011576">
    <property type="entry name" value="Pyridox_Oxase_N"/>
</dbReference>
<reference evidence="3 4" key="1">
    <citation type="submission" date="2017-07" db="EMBL/GenBank/DDBJ databases">
        <title>Amycolatopsis antarcticus sp. nov., isolated from the surface of an Antarcticus brown macroalga.</title>
        <authorList>
            <person name="Wang J."/>
            <person name="Leiva S."/>
            <person name="Huang J."/>
            <person name="Huang Y."/>
        </authorList>
    </citation>
    <scope>NUCLEOTIDE SEQUENCE [LARGE SCALE GENOMIC DNA]</scope>
    <source>
        <strain evidence="3 4">AU-G6</strain>
    </source>
</reference>
<dbReference type="RefSeq" id="WP_094863529.1">
    <property type="nucleotide sequence ID" value="NZ_NKYE01000008.1"/>
</dbReference>
<dbReference type="InParanoid" id="A0A263D2J3"/>
<dbReference type="OrthoDB" id="4551790at2"/>
<dbReference type="EMBL" id="NKYE01000008">
    <property type="protein sequence ID" value="OZM72429.1"/>
    <property type="molecule type" value="Genomic_DNA"/>
</dbReference>
<evidence type="ECO:0000259" key="2">
    <source>
        <dbReference type="Pfam" id="PF01243"/>
    </source>
</evidence>
<dbReference type="GO" id="GO:0016627">
    <property type="term" value="F:oxidoreductase activity, acting on the CH-CH group of donors"/>
    <property type="evidence" value="ECO:0007669"/>
    <property type="project" value="TreeGrafter"/>
</dbReference>
<dbReference type="SUPFAM" id="SSF50475">
    <property type="entry name" value="FMN-binding split barrel"/>
    <property type="match status" value="1"/>
</dbReference>